<gene>
    <name evidence="1" type="ORF">CRENBAI_006775</name>
</gene>
<keyword evidence="2" id="KW-1185">Reference proteome</keyword>
<dbReference type="AlphaFoldDB" id="A0AAV9QQ96"/>
<sequence>MAKFLVELLGCTLPDKGTSPLFECRSLRHLGLGLSSRQQPTFCGTLTNERLLFDSRLKQIKASFSGPSPRLPCVHKVGFSCIAFFRALSSRRQQVHGRCSMDSQELNSLL</sequence>
<reference evidence="1 2" key="1">
    <citation type="submission" date="2021-06" db="EMBL/GenBank/DDBJ databases">
        <authorList>
            <person name="Palmer J.M."/>
        </authorList>
    </citation>
    <scope>NUCLEOTIDE SEQUENCE [LARGE SCALE GENOMIC DNA]</scope>
    <source>
        <strain evidence="1 2">MEX-2019</strain>
        <tissue evidence="1">Muscle</tissue>
    </source>
</reference>
<name>A0AAV9QQ96_9TELE</name>
<evidence type="ECO:0000313" key="1">
    <source>
        <dbReference type="EMBL" id="KAK5598635.1"/>
    </source>
</evidence>
<protein>
    <submittedName>
        <fullName evidence="1">Uncharacterized protein</fullName>
    </submittedName>
</protein>
<evidence type="ECO:0000313" key="2">
    <source>
        <dbReference type="Proteomes" id="UP001311232"/>
    </source>
</evidence>
<comment type="caution">
    <text evidence="1">The sequence shown here is derived from an EMBL/GenBank/DDBJ whole genome shotgun (WGS) entry which is preliminary data.</text>
</comment>
<dbReference type="Proteomes" id="UP001311232">
    <property type="component" value="Unassembled WGS sequence"/>
</dbReference>
<proteinExistence type="predicted"/>
<accession>A0AAV9QQ96</accession>
<dbReference type="EMBL" id="JAHHUM010003032">
    <property type="protein sequence ID" value="KAK5598635.1"/>
    <property type="molecule type" value="Genomic_DNA"/>
</dbReference>
<organism evidence="1 2">
    <name type="scientific">Crenichthys baileyi</name>
    <name type="common">White River springfish</name>
    <dbReference type="NCBI Taxonomy" id="28760"/>
    <lineage>
        <taxon>Eukaryota</taxon>
        <taxon>Metazoa</taxon>
        <taxon>Chordata</taxon>
        <taxon>Craniata</taxon>
        <taxon>Vertebrata</taxon>
        <taxon>Euteleostomi</taxon>
        <taxon>Actinopterygii</taxon>
        <taxon>Neopterygii</taxon>
        <taxon>Teleostei</taxon>
        <taxon>Neoteleostei</taxon>
        <taxon>Acanthomorphata</taxon>
        <taxon>Ovalentaria</taxon>
        <taxon>Atherinomorphae</taxon>
        <taxon>Cyprinodontiformes</taxon>
        <taxon>Goodeidae</taxon>
        <taxon>Crenichthys</taxon>
    </lineage>
</organism>